<dbReference type="Pfam" id="PF01522">
    <property type="entry name" value="Polysacc_deac_1"/>
    <property type="match status" value="1"/>
</dbReference>
<accession>A0A939FXE2</accession>
<evidence type="ECO:0000313" key="10">
    <source>
        <dbReference type="Proteomes" id="UP000664122"/>
    </source>
</evidence>
<evidence type="ECO:0000256" key="3">
    <source>
        <dbReference type="ARBA" id="ARBA00020071"/>
    </source>
</evidence>
<proteinExistence type="inferred from homology"/>
<feature type="chain" id="PRO_5037185580" description="Chitooligosaccharide deacetylase" evidence="7">
    <location>
        <begin position="19"/>
        <end position="284"/>
    </location>
</feature>
<dbReference type="PANTHER" id="PTHR10587">
    <property type="entry name" value="GLYCOSYL TRANSFERASE-RELATED"/>
    <property type="match status" value="1"/>
</dbReference>
<dbReference type="EMBL" id="JAFMPP010000009">
    <property type="protein sequence ID" value="MBO0663270.1"/>
    <property type="molecule type" value="Genomic_DNA"/>
</dbReference>
<evidence type="ECO:0000256" key="7">
    <source>
        <dbReference type="SAM" id="SignalP"/>
    </source>
</evidence>
<evidence type="ECO:0000313" key="9">
    <source>
        <dbReference type="EMBL" id="MBO0663270.1"/>
    </source>
</evidence>
<organism evidence="9 10">
    <name type="scientific">Jiella flava</name>
    <dbReference type="NCBI Taxonomy" id="2816857"/>
    <lineage>
        <taxon>Bacteria</taxon>
        <taxon>Pseudomonadati</taxon>
        <taxon>Pseudomonadota</taxon>
        <taxon>Alphaproteobacteria</taxon>
        <taxon>Hyphomicrobiales</taxon>
        <taxon>Aurantimonadaceae</taxon>
        <taxon>Jiella</taxon>
    </lineage>
</organism>
<dbReference type="PANTHER" id="PTHR10587:SF133">
    <property type="entry name" value="CHITIN DEACETYLASE 1-RELATED"/>
    <property type="match status" value="1"/>
</dbReference>
<keyword evidence="5" id="KW-0378">Hydrolase</keyword>
<evidence type="ECO:0000256" key="5">
    <source>
        <dbReference type="ARBA" id="ARBA00022801"/>
    </source>
</evidence>
<keyword evidence="7" id="KW-0732">Signal</keyword>
<evidence type="ECO:0000259" key="8">
    <source>
        <dbReference type="PROSITE" id="PS51677"/>
    </source>
</evidence>
<dbReference type="PROSITE" id="PS51677">
    <property type="entry name" value="NODB"/>
    <property type="match status" value="1"/>
</dbReference>
<dbReference type="GO" id="GO:0016020">
    <property type="term" value="C:membrane"/>
    <property type="evidence" value="ECO:0007669"/>
    <property type="project" value="TreeGrafter"/>
</dbReference>
<dbReference type="Proteomes" id="UP000664122">
    <property type="component" value="Unassembled WGS sequence"/>
</dbReference>
<dbReference type="RefSeq" id="WP_207258057.1">
    <property type="nucleotide sequence ID" value="NZ_JAFMPP010000009.1"/>
</dbReference>
<sequence length="284" mass="30983">MRVVRLLLTAIVSTTLLAGCASNERFSMAIKRTADPAVDAAPALAYQSREDDQRFPLFKSFEPVVASPLAGRTIAVSRYSDIALKPKEVVLTFDDGPMPGKTNKILKTLGDYGISATFFMVGEMAKAYPKIARDVAEAGHTIGTHTFRHANLRMMSDEAAMAEIRKGQISVAEALAPIGVTPAPFFRFPYLASTTSIRHHLANEGIVAIDVDIDSKDYFHGTPEMVRTRVLHALDVHNHGIILFHDIQARTATMLPSFLAALQSRGFKVVRLVPANEAPLVASR</sequence>
<evidence type="ECO:0000256" key="6">
    <source>
        <dbReference type="ARBA" id="ARBA00032976"/>
    </source>
</evidence>
<dbReference type="SUPFAM" id="SSF88713">
    <property type="entry name" value="Glycoside hydrolase/deacetylase"/>
    <property type="match status" value="1"/>
</dbReference>
<evidence type="ECO:0000256" key="4">
    <source>
        <dbReference type="ARBA" id="ARBA00022723"/>
    </source>
</evidence>
<dbReference type="InterPro" id="IPR050248">
    <property type="entry name" value="Polysacc_deacetylase_ArnD"/>
</dbReference>
<keyword evidence="10" id="KW-1185">Reference proteome</keyword>
<dbReference type="GO" id="GO:0005975">
    <property type="term" value="P:carbohydrate metabolic process"/>
    <property type="evidence" value="ECO:0007669"/>
    <property type="project" value="InterPro"/>
</dbReference>
<dbReference type="AlphaFoldDB" id="A0A939FXE2"/>
<evidence type="ECO:0000256" key="2">
    <source>
        <dbReference type="ARBA" id="ARBA00010973"/>
    </source>
</evidence>
<name>A0A939FXE2_9HYPH</name>
<protein>
    <recommendedName>
        <fullName evidence="3">Chitooligosaccharide deacetylase</fullName>
    </recommendedName>
    <alternativeName>
        <fullName evidence="6">Nodulation protein B</fullName>
    </alternativeName>
</protein>
<evidence type="ECO:0000256" key="1">
    <source>
        <dbReference type="ARBA" id="ARBA00003236"/>
    </source>
</evidence>
<dbReference type="CDD" id="cd10917">
    <property type="entry name" value="CE4_NodB_like_6s_7s"/>
    <property type="match status" value="1"/>
</dbReference>
<dbReference type="PROSITE" id="PS51257">
    <property type="entry name" value="PROKAR_LIPOPROTEIN"/>
    <property type="match status" value="1"/>
</dbReference>
<comment type="caution">
    <text evidence="9">The sequence shown here is derived from an EMBL/GenBank/DDBJ whole genome shotgun (WGS) entry which is preliminary data.</text>
</comment>
<feature type="domain" description="NodB homology" evidence="8">
    <location>
        <begin position="87"/>
        <end position="270"/>
    </location>
</feature>
<comment type="similarity">
    <text evidence="2">Belongs to the polysaccharide deacetylase family.</text>
</comment>
<gene>
    <name evidence="9" type="ORF">J1C48_11835</name>
</gene>
<keyword evidence="4" id="KW-0479">Metal-binding</keyword>
<comment type="function">
    <text evidence="1">Is involved in generating a small heat-stable compound (Nod), an acylated oligomer of N-acetylglucosamine, that stimulates mitosis in various plant protoplasts.</text>
</comment>
<feature type="signal peptide" evidence="7">
    <location>
        <begin position="1"/>
        <end position="18"/>
    </location>
</feature>
<dbReference type="InterPro" id="IPR011330">
    <property type="entry name" value="Glyco_hydro/deAcase_b/a-brl"/>
</dbReference>
<dbReference type="GO" id="GO:0046872">
    <property type="term" value="F:metal ion binding"/>
    <property type="evidence" value="ECO:0007669"/>
    <property type="project" value="UniProtKB-KW"/>
</dbReference>
<dbReference type="Gene3D" id="3.20.20.370">
    <property type="entry name" value="Glycoside hydrolase/deacetylase"/>
    <property type="match status" value="1"/>
</dbReference>
<reference evidence="9" key="1">
    <citation type="submission" date="2021-03" db="EMBL/GenBank/DDBJ databases">
        <title>Whole genome sequence of Jiella sp. CQZ9-1.</title>
        <authorList>
            <person name="Tuo L."/>
        </authorList>
    </citation>
    <scope>NUCLEOTIDE SEQUENCE</scope>
    <source>
        <strain evidence="9">CQZ9-1</strain>
    </source>
</reference>
<dbReference type="GO" id="GO:0016810">
    <property type="term" value="F:hydrolase activity, acting on carbon-nitrogen (but not peptide) bonds"/>
    <property type="evidence" value="ECO:0007669"/>
    <property type="project" value="InterPro"/>
</dbReference>
<dbReference type="InterPro" id="IPR002509">
    <property type="entry name" value="NODB_dom"/>
</dbReference>